<organism evidence="2 3">
    <name type="scientific">Nocardia arthritidis</name>
    <dbReference type="NCBI Taxonomy" id="228602"/>
    <lineage>
        <taxon>Bacteria</taxon>
        <taxon>Bacillati</taxon>
        <taxon>Actinomycetota</taxon>
        <taxon>Actinomycetes</taxon>
        <taxon>Mycobacteriales</taxon>
        <taxon>Nocardiaceae</taxon>
        <taxon>Nocardia</taxon>
    </lineage>
</organism>
<keyword evidence="3" id="KW-1185">Reference proteome</keyword>
<dbReference type="GO" id="GO:0005737">
    <property type="term" value="C:cytoplasm"/>
    <property type="evidence" value="ECO:0007669"/>
    <property type="project" value="TreeGrafter"/>
</dbReference>
<accession>A0A6G9YRF5</accession>
<dbReference type="InterPro" id="IPR023401">
    <property type="entry name" value="ODC_N"/>
</dbReference>
<protein>
    <submittedName>
        <fullName evidence="2">Ornithine cyclodeaminase family protein</fullName>
    </submittedName>
</protein>
<dbReference type="KEGG" id="nah:F5544_39355"/>
<dbReference type="Gene3D" id="3.40.50.720">
    <property type="entry name" value="NAD(P)-binding Rossmann-like Domain"/>
    <property type="match status" value="1"/>
</dbReference>
<dbReference type="AlphaFoldDB" id="A0A6G9YRF5"/>
<dbReference type="InterPro" id="IPR036291">
    <property type="entry name" value="NAD(P)-bd_dom_sf"/>
</dbReference>
<evidence type="ECO:0000256" key="1">
    <source>
        <dbReference type="SAM" id="MobiDB-lite"/>
    </source>
</evidence>
<dbReference type="PIRSF" id="PIRSF001439">
    <property type="entry name" value="CryM"/>
    <property type="match status" value="1"/>
</dbReference>
<dbReference type="Gene3D" id="3.30.1780.10">
    <property type="entry name" value="ornithine cyclodeaminase, domain 1"/>
    <property type="match status" value="1"/>
</dbReference>
<dbReference type="PANTHER" id="PTHR13812">
    <property type="entry name" value="KETIMINE REDUCTASE MU-CRYSTALLIN"/>
    <property type="match status" value="1"/>
</dbReference>
<evidence type="ECO:0000313" key="3">
    <source>
        <dbReference type="Proteomes" id="UP000503540"/>
    </source>
</evidence>
<feature type="compositionally biased region" description="Basic and acidic residues" evidence="1">
    <location>
        <begin position="1"/>
        <end position="12"/>
    </location>
</feature>
<dbReference type="Pfam" id="PF02423">
    <property type="entry name" value="OCD_Mu_crystall"/>
    <property type="match status" value="1"/>
</dbReference>
<dbReference type="EMBL" id="CP046172">
    <property type="protein sequence ID" value="QIS15690.1"/>
    <property type="molecule type" value="Genomic_DNA"/>
</dbReference>
<name>A0A6G9YRF5_9NOCA</name>
<gene>
    <name evidence="2" type="ORF">F5544_39355</name>
</gene>
<sequence length="363" mass="38881">MDMDKRSFHRSGEGYPPDGVLQNELQLMIEDPLNTRDRSTPLRVLSRSDLATVPITPADVVHAVEGAYLALAAGDSDNPRKLSVAHPEGWSVAYAMLGRDGRRRVVAMKTSYKFDPGHDRATKRYYTTITLYDDTTGAPIAMMDCARVGALRTPAVSALLVRETARRGAESVLLIGTGTQGRNALPHLLAANPQLRKLMMYGTHPEGLAAVREQLAEYHPHALLEMVEDPYAAAATADVVLATAGPGTEVALESSHLAPGSVAVLVGYGLAPSTLTDADRVIATSAEQMTLTGTDMAGPDGKLRAVDAELPQILSRRAIGRESDEQKIFVYNSGLVLTDIAVAHALAERAIAEGRGVEVPLWD</sequence>
<evidence type="ECO:0000313" key="2">
    <source>
        <dbReference type="EMBL" id="QIS15690.1"/>
    </source>
</evidence>
<dbReference type="SUPFAM" id="SSF51735">
    <property type="entry name" value="NAD(P)-binding Rossmann-fold domains"/>
    <property type="match status" value="1"/>
</dbReference>
<dbReference type="Proteomes" id="UP000503540">
    <property type="component" value="Chromosome"/>
</dbReference>
<dbReference type="InterPro" id="IPR003462">
    <property type="entry name" value="ODC_Mu_crystall"/>
</dbReference>
<proteinExistence type="predicted"/>
<reference evidence="2 3" key="1">
    <citation type="journal article" date="2019" name="ACS Chem. Biol.">
        <title>Identification and Mobilization of a Cryptic Antibiotic Biosynthesis Gene Locus from a Human-Pathogenic Nocardia Isolate.</title>
        <authorList>
            <person name="Herisse M."/>
            <person name="Ishida K."/>
            <person name="Porter J.L."/>
            <person name="Howden B."/>
            <person name="Hertweck C."/>
            <person name="Stinear T.P."/>
            <person name="Pidot S.J."/>
        </authorList>
    </citation>
    <scope>NUCLEOTIDE SEQUENCE [LARGE SCALE GENOMIC DNA]</scope>
    <source>
        <strain evidence="2 3">AUSMDU00012717</strain>
    </source>
</reference>
<feature type="region of interest" description="Disordered" evidence="1">
    <location>
        <begin position="1"/>
        <end position="20"/>
    </location>
</feature>
<dbReference type="PANTHER" id="PTHR13812:SF19">
    <property type="entry name" value="KETIMINE REDUCTASE MU-CRYSTALLIN"/>
    <property type="match status" value="1"/>
</dbReference>